<evidence type="ECO:0000313" key="2">
    <source>
        <dbReference type="EMBL" id="THH21549.1"/>
    </source>
</evidence>
<dbReference type="GO" id="GO:0005739">
    <property type="term" value="C:mitochondrion"/>
    <property type="evidence" value="ECO:0007669"/>
    <property type="project" value="GOC"/>
</dbReference>
<organism evidence="2 3">
    <name type="scientific">Bondarzewia mesenterica</name>
    <dbReference type="NCBI Taxonomy" id="1095465"/>
    <lineage>
        <taxon>Eukaryota</taxon>
        <taxon>Fungi</taxon>
        <taxon>Dikarya</taxon>
        <taxon>Basidiomycota</taxon>
        <taxon>Agaricomycotina</taxon>
        <taxon>Agaricomycetes</taxon>
        <taxon>Russulales</taxon>
        <taxon>Bondarzewiaceae</taxon>
        <taxon>Bondarzewia</taxon>
    </lineage>
</organism>
<dbReference type="Proteomes" id="UP000310158">
    <property type="component" value="Unassembled WGS sequence"/>
</dbReference>
<evidence type="ECO:0000256" key="1">
    <source>
        <dbReference type="SAM" id="MobiDB-lite"/>
    </source>
</evidence>
<comment type="caution">
    <text evidence="2">The sequence shown here is derived from an EMBL/GenBank/DDBJ whole genome shotgun (WGS) entry which is preliminary data.</text>
</comment>
<accession>A0A4S4M8J0</accession>
<reference evidence="2 3" key="1">
    <citation type="submission" date="2019-02" db="EMBL/GenBank/DDBJ databases">
        <title>Genome sequencing of the rare red list fungi Bondarzewia mesenterica.</title>
        <authorList>
            <person name="Buettner E."/>
            <person name="Kellner H."/>
        </authorList>
    </citation>
    <scope>NUCLEOTIDE SEQUENCE [LARGE SCALE GENOMIC DNA]</scope>
    <source>
        <strain evidence="2 3">DSM 108281</strain>
    </source>
</reference>
<gene>
    <name evidence="2" type="ORF">EW146_g17</name>
</gene>
<dbReference type="OrthoDB" id="307899at2759"/>
<feature type="compositionally biased region" description="Low complexity" evidence="1">
    <location>
        <begin position="18"/>
        <end position="37"/>
    </location>
</feature>
<proteinExistence type="predicted"/>
<feature type="compositionally biased region" description="Polar residues" evidence="1">
    <location>
        <begin position="38"/>
        <end position="48"/>
    </location>
</feature>
<name>A0A4S4M8J0_9AGAM</name>
<dbReference type="GO" id="GO:0006120">
    <property type="term" value="P:mitochondrial electron transport, NADH to ubiquinone"/>
    <property type="evidence" value="ECO:0007669"/>
    <property type="project" value="TreeGrafter"/>
</dbReference>
<dbReference type="PANTHER" id="PTHR13156">
    <property type="entry name" value="NADH-UBIQUINONE OXIDOREDUCTASE 13 KD-A SUBUNIT"/>
    <property type="match status" value="1"/>
</dbReference>
<feature type="region of interest" description="Disordered" evidence="1">
    <location>
        <begin position="1"/>
        <end position="57"/>
    </location>
</feature>
<dbReference type="EMBL" id="SGPL01000001">
    <property type="protein sequence ID" value="THH21549.1"/>
    <property type="molecule type" value="Genomic_DNA"/>
</dbReference>
<keyword evidence="3" id="KW-1185">Reference proteome</keyword>
<feature type="compositionally biased region" description="Basic residues" evidence="1">
    <location>
        <begin position="1"/>
        <end position="10"/>
    </location>
</feature>
<dbReference type="AlphaFoldDB" id="A0A4S4M8J0"/>
<dbReference type="PANTHER" id="PTHR13156:SF0">
    <property type="entry name" value="NADH DEHYDROGENASE [UBIQUINONE] IRON-SULFUR PROTEIN 6, MITOCHONDRIAL"/>
    <property type="match status" value="1"/>
</dbReference>
<evidence type="ECO:0000313" key="3">
    <source>
        <dbReference type="Proteomes" id="UP000310158"/>
    </source>
</evidence>
<sequence length="117" mass="12801">MRLAPRRLFTRAKSNTHSTSQPAPTSSTPAPVSAQAPNYPTTWSTDQNPRPMGTTGPRFEQTIMELQPQPLSAMEMIANEPVRLVHGRKAVCDGGASLVLPYPSPFPSPFQALIRFL</sequence>
<protein>
    <submittedName>
        <fullName evidence="2">Uncharacterized protein</fullName>
    </submittedName>
</protein>